<evidence type="ECO:0000313" key="3">
    <source>
        <dbReference type="Proteomes" id="UP000830375"/>
    </source>
</evidence>
<feature type="region of interest" description="Disordered" evidence="1">
    <location>
        <begin position="1"/>
        <end position="50"/>
    </location>
</feature>
<reference evidence="2 3" key="1">
    <citation type="submission" date="2022-01" db="EMBL/GenBank/DDBJ databases">
        <title>A high-quality chromosome-level genome assembly of rohu carp, Labeo rohita.</title>
        <authorList>
            <person name="Arick M.A. II"/>
            <person name="Hsu C.-Y."/>
            <person name="Magbanua Z."/>
            <person name="Pechanova O."/>
            <person name="Grover C."/>
            <person name="Miller E."/>
            <person name="Thrash A."/>
            <person name="Ezzel L."/>
            <person name="Alam S."/>
            <person name="Benzie J."/>
            <person name="Hamilton M."/>
            <person name="Karsi A."/>
            <person name="Lawrence M.L."/>
            <person name="Peterson D.G."/>
        </authorList>
    </citation>
    <scope>NUCLEOTIDE SEQUENCE [LARGE SCALE GENOMIC DNA]</scope>
    <source>
        <strain evidence="3">BAU-BD-2019</strain>
        <tissue evidence="2">Blood</tissue>
    </source>
</reference>
<comment type="caution">
    <text evidence="2">The sequence shown here is derived from an EMBL/GenBank/DDBJ whole genome shotgun (WGS) entry which is preliminary data.</text>
</comment>
<sequence length="207" mass="21685">MSAKPQPPHIMSAQPKPAKPEAAHATLVKPESANITSANSKSAHVTSANRADAELGPRLKGLIASVMDPPLMWVRAAGIPVTSAPSSPTILEVLPPSAALPLMAVTILCVWAAHCTPEASSFHDFAPVPPEVAAPAAEPPEEAASIAEPPEVAAFAAEPPKMVPIYELTASPVTAMEAINVPGLSMFLLCLRCHGSLLHHGYRHFWI</sequence>
<gene>
    <name evidence="2" type="ORF">H4Q32_024883</name>
</gene>
<dbReference type="EMBL" id="JACTAM010002716">
    <property type="protein sequence ID" value="KAI2643865.1"/>
    <property type="molecule type" value="Genomic_DNA"/>
</dbReference>
<proteinExistence type="predicted"/>
<evidence type="ECO:0000256" key="1">
    <source>
        <dbReference type="SAM" id="MobiDB-lite"/>
    </source>
</evidence>
<dbReference type="Proteomes" id="UP000830375">
    <property type="component" value="Unassembled WGS sequence"/>
</dbReference>
<evidence type="ECO:0000313" key="2">
    <source>
        <dbReference type="EMBL" id="KAI2643865.1"/>
    </source>
</evidence>
<feature type="compositionally biased region" description="Polar residues" evidence="1">
    <location>
        <begin position="33"/>
        <end position="49"/>
    </location>
</feature>
<protein>
    <submittedName>
        <fullName evidence="2">Filamentous hemagglutinin</fullName>
    </submittedName>
</protein>
<accession>A0ABQ8KZH7</accession>
<keyword evidence="3" id="KW-1185">Reference proteome</keyword>
<name>A0ABQ8KZH7_LABRO</name>
<organism evidence="2 3">
    <name type="scientific">Labeo rohita</name>
    <name type="common">Indian major carp</name>
    <name type="synonym">Cyprinus rohita</name>
    <dbReference type="NCBI Taxonomy" id="84645"/>
    <lineage>
        <taxon>Eukaryota</taxon>
        <taxon>Metazoa</taxon>
        <taxon>Chordata</taxon>
        <taxon>Craniata</taxon>
        <taxon>Vertebrata</taxon>
        <taxon>Euteleostomi</taxon>
        <taxon>Actinopterygii</taxon>
        <taxon>Neopterygii</taxon>
        <taxon>Teleostei</taxon>
        <taxon>Ostariophysi</taxon>
        <taxon>Cypriniformes</taxon>
        <taxon>Cyprinidae</taxon>
        <taxon>Labeoninae</taxon>
        <taxon>Labeonini</taxon>
        <taxon>Labeo</taxon>
    </lineage>
</organism>